<protein>
    <recommendedName>
        <fullName evidence="9">Methylated-DNA--protein-cysteine methyltransferase</fullName>
        <ecNumber evidence="9">2.1.1.63</ecNumber>
    </recommendedName>
    <alternativeName>
        <fullName evidence="9">6-O-methylguanine-DNA methyltransferase</fullName>
        <shortName evidence="9">MGMT</shortName>
    </alternativeName>
    <alternativeName>
        <fullName evidence="9">O-6-methylguanine-DNA-alkyltransferase</fullName>
    </alternativeName>
</protein>
<dbReference type="EMBL" id="QWVT01000008">
    <property type="protein sequence ID" value="RID88127.1"/>
    <property type="molecule type" value="Genomic_DNA"/>
</dbReference>
<comment type="miscellaneous">
    <text evidence="9">This enzyme catalyzes only one turnover and therefore is not strictly catalytic. According to one definition, an enzyme is a biocatalyst that acts repeatedly and over many reaction cycles.</text>
</comment>
<evidence type="ECO:0000259" key="11">
    <source>
        <dbReference type="Pfam" id="PF02870"/>
    </source>
</evidence>
<dbReference type="PANTHER" id="PTHR10815:SF5">
    <property type="entry name" value="METHYLATED-DNA--PROTEIN-CYSTEINE METHYLTRANSFERASE"/>
    <property type="match status" value="1"/>
</dbReference>
<dbReference type="HAMAP" id="MF_00772">
    <property type="entry name" value="OGT"/>
    <property type="match status" value="1"/>
</dbReference>
<dbReference type="NCBIfam" id="TIGR00589">
    <property type="entry name" value="ogt"/>
    <property type="match status" value="1"/>
</dbReference>
<keyword evidence="7 9" id="KW-0234">DNA repair</keyword>
<dbReference type="InterPro" id="IPR001497">
    <property type="entry name" value="MethylDNA_cys_MeTrfase_AS"/>
</dbReference>
<evidence type="ECO:0000259" key="10">
    <source>
        <dbReference type="Pfam" id="PF01035"/>
    </source>
</evidence>
<keyword evidence="4 9" id="KW-0489">Methyltransferase</keyword>
<dbReference type="GO" id="GO:0005737">
    <property type="term" value="C:cytoplasm"/>
    <property type="evidence" value="ECO:0007669"/>
    <property type="project" value="UniProtKB-SubCell"/>
</dbReference>
<dbReference type="SUPFAM" id="SSF53155">
    <property type="entry name" value="Methylated DNA-protein cysteine methyltransferase domain"/>
    <property type="match status" value="1"/>
</dbReference>
<evidence type="ECO:0000256" key="7">
    <source>
        <dbReference type="ARBA" id="ARBA00023204"/>
    </source>
</evidence>
<dbReference type="EC" id="2.1.1.63" evidence="9"/>
<dbReference type="FunFam" id="1.10.10.10:FF:000214">
    <property type="entry name" value="Methylated-DNA--protein-cysteine methyltransferase"/>
    <property type="match status" value="1"/>
</dbReference>
<comment type="caution">
    <text evidence="12">The sequence shown here is derived from an EMBL/GenBank/DDBJ whole genome shotgun (WGS) entry which is preliminary data.</text>
</comment>
<dbReference type="GO" id="GO:0032259">
    <property type="term" value="P:methylation"/>
    <property type="evidence" value="ECO:0007669"/>
    <property type="project" value="UniProtKB-KW"/>
</dbReference>
<dbReference type="PANTHER" id="PTHR10815">
    <property type="entry name" value="METHYLATED-DNA--PROTEIN-CYSTEINE METHYLTRANSFERASE"/>
    <property type="match status" value="1"/>
</dbReference>
<comment type="similarity">
    <text evidence="2 9">Belongs to the MGMT family.</text>
</comment>
<dbReference type="Pfam" id="PF01035">
    <property type="entry name" value="DNA_binding_1"/>
    <property type="match status" value="1"/>
</dbReference>
<evidence type="ECO:0000256" key="8">
    <source>
        <dbReference type="ARBA" id="ARBA00049348"/>
    </source>
</evidence>
<evidence type="ECO:0000313" key="12">
    <source>
        <dbReference type="EMBL" id="RID88127.1"/>
    </source>
</evidence>
<evidence type="ECO:0000256" key="1">
    <source>
        <dbReference type="ARBA" id="ARBA00001286"/>
    </source>
</evidence>
<comment type="function">
    <text evidence="9">Involved in the cellular defense against the biological effects of O6-methylguanine (O6-MeG) and O4-methylthymine (O4-MeT) in DNA. Repairs the methylated nucleobase in DNA by stoichiometrically transferring the methyl group to a cysteine residue in the enzyme. This is a suicide reaction: the enzyme is irreversibly inactivated.</text>
</comment>
<dbReference type="Gene3D" id="3.30.160.70">
    <property type="entry name" value="Methylated DNA-protein cysteine methyltransferase domain"/>
    <property type="match status" value="1"/>
</dbReference>
<feature type="active site" description="Nucleophile; methyl group acceptor" evidence="9">
    <location>
        <position position="125"/>
    </location>
</feature>
<evidence type="ECO:0000256" key="2">
    <source>
        <dbReference type="ARBA" id="ARBA00008711"/>
    </source>
</evidence>
<comment type="subcellular location">
    <subcellularLocation>
        <location evidence="9">Cytoplasm</location>
    </subcellularLocation>
</comment>
<dbReference type="PROSITE" id="PS00374">
    <property type="entry name" value="MGMT"/>
    <property type="match status" value="1"/>
</dbReference>
<comment type="catalytic activity">
    <reaction evidence="8 9">
        <text>a 6-O-methyl-2'-deoxyguanosine in DNA + L-cysteinyl-[protein] = S-methyl-L-cysteinyl-[protein] + a 2'-deoxyguanosine in DNA</text>
        <dbReference type="Rhea" id="RHEA:24000"/>
        <dbReference type="Rhea" id="RHEA-COMP:10131"/>
        <dbReference type="Rhea" id="RHEA-COMP:10132"/>
        <dbReference type="Rhea" id="RHEA-COMP:11367"/>
        <dbReference type="Rhea" id="RHEA-COMP:11368"/>
        <dbReference type="ChEBI" id="CHEBI:29950"/>
        <dbReference type="ChEBI" id="CHEBI:82612"/>
        <dbReference type="ChEBI" id="CHEBI:85445"/>
        <dbReference type="ChEBI" id="CHEBI:85448"/>
        <dbReference type="EC" id="2.1.1.63"/>
    </reaction>
</comment>
<sequence>MFETEIGILYIVSENKRINAVHIGEEDFLQHEDIAAIAEDRADPLLAEAKKQMMEYFRGERQIFKLPLEQKGTDFQMDIWSQLQQIPYGQTKSYQDIAVLADRPKAVRAVGQANKANKLPVIVPCHRVIGKNSSLTGYAGTRTDIKDKLLTLEGATFKSGK</sequence>
<keyword evidence="3 9" id="KW-0963">Cytoplasm</keyword>
<evidence type="ECO:0000256" key="4">
    <source>
        <dbReference type="ARBA" id="ARBA00022603"/>
    </source>
</evidence>
<dbReference type="SUPFAM" id="SSF46767">
    <property type="entry name" value="Methylated DNA-protein cysteine methyltransferase, C-terminal domain"/>
    <property type="match status" value="1"/>
</dbReference>
<dbReference type="Gene3D" id="1.10.10.10">
    <property type="entry name" value="Winged helix-like DNA-binding domain superfamily/Winged helix DNA-binding domain"/>
    <property type="match status" value="1"/>
</dbReference>
<gene>
    <name evidence="12" type="ORF">D1970_02820</name>
</gene>
<dbReference type="InterPro" id="IPR036631">
    <property type="entry name" value="MGMT_N_sf"/>
</dbReference>
<evidence type="ECO:0000256" key="5">
    <source>
        <dbReference type="ARBA" id="ARBA00022679"/>
    </source>
</evidence>
<dbReference type="CDD" id="cd06445">
    <property type="entry name" value="ATase"/>
    <property type="match status" value="1"/>
</dbReference>
<dbReference type="GO" id="GO:0006307">
    <property type="term" value="P:DNA alkylation repair"/>
    <property type="evidence" value="ECO:0007669"/>
    <property type="project" value="UniProtKB-UniRule"/>
</dbReference>
<evidence type="ECO:0000313" key="13">
    <source>
        <dbReference type="Proteomes" id="UP000265816"/>
    </source>
</evidence>
<keyword evidence="13" id="KW-1185">Reference proteome</keyword>
<proteinExistence type="inferred from homology"/>
<keyword evidence="6 9" id="KW-0227">DNA damage</keyword>
<dbReference type="OrthoDB" id="9802228at2"/>
<name>A0A398BEB3_9BACI</name>
<dbReference type="GO" id="GO:0003908">
    <property type="term" value="F:methylated-DNA-[protein]-cysteine S-methyltransferase activity"/>
    <property type="evidence" value="ECO:0007669"/>
    <property type="project" value="UniProtKB-UniRule"/>
</dbReference>
<dbReference type="Proteomes" id="UP000265816">
    <property type="component" value="Unassembled WGS sequence"/>
</dbReference>
<dbReference type="InterPro" id="IPR036217">
    <property type="entry name" value="MethylDNA_cys_MeTrfase_DNAb"/>
</dbReference>
<dbReference type="InterPro" id="IPR036388">
    <property type="entry name" value="WH-like_DNA-bd_sf"/>
</dbReference>
<dbReference type="InterPro" id="IPR023546">
    <property type="entry name" value="MGMT"/>
</dbReference>
<evidence type="ECO:0000256" key="6">
    <source>
        <dbReference type="ARBA" id="ARBA00022763"/>
    </source>
</evidence>
<dbReference type="AlphaFoldDB" id="A0A398BEB3"/>
<dbReference type="InterPro" id="IPR008332">
    <property type="entry name" value="MethylG_MeTrfase_N"/>
</dbReference>
<accession>A0A398BEB3</accession>
<organism evidence="12 13">
    <name type="scientific">Mesobacillus zeae</name>
    <dbReference type="NCBI Taxonomy" id="1917180"/>
    <lineage>
        <taxon>Bacteria</taxon>
        <taxon>Bacillati</taxon>
        <taxon>Bacillota</taxon>
        <taxon>Bacilli</taxon>
        <taxon>Bacillales</taxon>
        <taxon>Bacillaceae</taxon>
        <taxon>Mesobacillus</taxon>
    </lineage>
</organism>
<dbReference type="InterPro" id="IPR014048">
    <property type="entry name" value="MethylDNA_cys_MeTrfase_DNA-bd"/>
</dbReference>
<dbReference type="Pfam" id="PF02870">
    <property type="entry name" value="Methyltransf_1N"/>
    <property type="match status" value="1"/>
</dbReference>
<evidence type="ECO:0000256" key="3">
    <source>
        <dbReference type="ARBA" id="ARBA00022490"/>
    </source>
</evidence>
<feature type="domain" description="Methylguanine DNA methyltransferase ribonuclease-like" evidence="11">
    <location>
        <begin position="2"/>
        <end position="69"/>
    </location>
</feature>
<feature type="domain" description="Methylated-DNA-[protein]-cysteine S-methyltransferase DNA binding" evidence="10">
    <location>
        <begin position="74"/>
        <end position="155"/>
    </location>
</feature>
<reference evidence="12 13" key="1">
    <citation type="submission" date="2018-08" db="EMBL/GenBank/DDBJ databases">
        <title>Bacillus jemisoniae sp. nov., Bacillus chryseoplanitiae sp. nov., Bacillus resnikiae sp. nov., and Bacillus frankliniae sp. nov., isolated from Viking spacecraft and associated surfaces.</title>
        <authorList>
            <person name="Seuylemezian A."/>
            <person name="Vaishampayan P."/>
        </authorList>
    </citation>
    <scope>NUCLEOTIDE SEQUENCE [LARGE SCALE GENOMIC DNA]</scope>
    <source>
        <strain evidence="12 13">JJ-247</strain>
    </source>
</reference>
<keyword evidence="5 9" id="KW-0808">Transferase</keyword>
<comment type="catalytic activity">
    <reaction evidence="1 9">
        <text>a 4-O-methyl-thymidine in DNA + L-cysteinyl-[protein] = a thymidine in DNA + S-methyl-L-cysteinyl-[protein]</text>
        <dbReference type="Rhea" id="RHEA:53428"/>
        <dbReference type="Rhea" id="RHEA-COMP:10131"/>
        <dbReference type="Rhea" id="RHEA-COMP:10132"/>
        <dbReference type="Rhea" id="RHEA-COMP:13555"/>
        <dbReference type="Rhea" id="RHEA-COMP:13556"/>
        <dbReference type="ChEBI" id="CHEBI:29950"/>
        <dbReference type="ChEBI" id="CHEBI:82612"/>
        <dbReference type="ChEBI" id="CHEBI:137386"/>
        <dbReference type="ChEBI" id="CHEBI:137387"/>
        <dbReference type="EC" id="2.1.1.63"/>
    </reaction>
</comment>
<evidence type="ECO:0000256" key="9">
    <source>
        <dbReference type="HAMAP-Rule" id="MF_00772"/>
    </source>
</evidence>